<keyword evidence="1" id="KW-1133">Transmembrane helix</keyword>
<proteinExistence type="predicted"/>
<feature type="domain" description="TadE-like" evidence="2">
    <location>
        <begin position="35"/>
        <end position="76"/>
    </location>
</feature>
<evidence type="ECO:0000313" key="3">
    <source>
        <dbReference type="EMBL" id="AWN44238.1"/>
    </source>
</evidence>
<dbReference type="RefSeq" id="WP_109895794.1">
    <property type="nucleotide sequence ID" value="NZ_CP029550.1"/>
</dbReference>
<sequence length="230" mass="24785">MLTTRVPHRSRDRSEQGPGLEIRRRCRALAKAREGATAVEFALLLPLMLLVYLGLAELGRGIQAKRSLAQYARTIADLTGRGTPSDMKPIYEAANLVARPFDSATIDAQISTVGVYKKGGVYSAIVCSTSRNKGTSVRKVGSAVASDKSHGNTFPDTFKEKMTLANEALENRYILAEVTGTFTPMLGSTLLRVTGLSMSSTLQEVIAWPQRTDDEVVLPQGVACPTVAPT</sequence>
<keyword evidence="1" id="KW-0472">Membrane</keyword>
<dbReference type="KEGG" id="mets:DK389_31630"/>
<name>A0A2U8WFC3_9HYPH</name>
<dbReference type="Proteomes" id="UP000245926">
    <property type="component" value="Chromosome"/>
</dbReference>
<reference evidence="4" key="1">
    <citation type="submission" date="2018-05" db="EMBL/GenBank/DDBJ databases">
        <title>Complete Genome Sequence of Methylobacterium sp. 17SD2-17.</title>
        <authorList>
            <person name="Srinivasan S."/>
        </authorList>
    </citation>
    <scope>NUCLEOTIDE SEQUENCE [LARGE SCALE GENOMIC DNA]</scope>
    <source>
        <strain evidence="4">17SD2-17</strain>
    </source>
</reference>
<feature type="transmembrane region" description="Helical" evidence="1">
    <location>
        <begin position="41"/>
        <end position="58"/>
    </location>
</feature>
<evidence type="ECO:0000313" key="4">
    <source>
        <dbReference type="Proteomes" id="UP000245926"/>
    </source>
</evidence>
<evidence type="ECO:0000259" key="2">
    <source>
        <dbReference type="Pfam" id="PF07811"/>
    </source>
</evidence>
<dbReference type="EMBL" id="CP029550">
    <property type="protein sequence ID" value="AWN44238.1"/>
    <property type="molecule type" value="Genomic_DNA"/>
</dbReference>
<dbReference type="InterPro" id="IPR012495">
    <property type="entry name" value="TadE-like_dom"/>
</dbReference>
<dbReference type="AlphaFoldDB" id="A0A2U8WFC3"/>
<accession>A0A2U8WFC3</accession>
<dbReference type="Pfam" id="PF07811">
    <property type="entry name" value="TadE"/>
    <property type="match status" value="1"/>
</dbReference>
<keyword evidence="4" id="KW-1185">Reference proteome</keyword>
<protein>
    <recommendedName>
        <fullName evidence="2">TadE-like domain-containing protein</fullName>
    </recommendedName>
</protein>
<gene>
    <name evidence="3" type="ORF">DK389_31630</name>
</gene>
<organism evidence="3 4">
    <name type="scientific">Methylobacterium durans</name>
    <dbReference type="NCBI Taxonomy" id="2202825"/>
    <lineage>
        <taxon>Bacteria</taxon>
        <taxon>Pseudomonadati</taxon>
        <taxon>Pseudomonadota</taxon>
        <taxon>Alphaproteobacteria</taxon>
        <taxon>Hyphomicrobiales</taxon>
        <taxon>Methylobacteriaceae</taxon>
        <taxon>Methylobacterium</taxon>
    </lineage>
</organism>
<keyword evidence="1" id="KW-0812">Transmembrane</keyword>
<evidence type="ECO:0000256" key="1">
    <source>
        <dbReference type="SAM" id="Phobius"/>
    </source>
</evidence>
<dbReference type="OrthoDB" id="7189296at2"/>